<dbReference type="EMBL" id="JAGGJA010000012">
    <property type="protein sequence ID" value="MCW9708324.1"/>
    <property type="molecule type" value="Genomic_DNA"/>
</dbReference>
<reference evidence="3 4" key="1">
    <citation type="submission" date="2021-03" db="EMBL/GenBank/DDBJ databases">
        <title>Aliifodinibius sp. nov., a new bacterium isolated from saline soil.</title>
        <authorList>
            <person name="Galisteo C."/>
            <person name="De La Haba R."/>
            <person name="Sanchez-Porro C."/>
            <person name="Ventosa A."/>
        </authorList>
    </citation>
    <scope>NUCLEOTIDE SEQUENCE [LARGE SCALE GENOMIC DNA]</scope>
    <source>
        <strain evidence="3 4">1BSP15-2V2</strain>
    </source>
</reference>
<name>A0ABT3PR33_9BACT</name>
<gene>
    <name evidence="3" type="ORF">J6I44_15770</name>
</gene>
<dbReference type="PRINTS" id="PR00421">
    <property type="entry name" value="THIOREDOXIN"/>
</dbReference>
<protein>
    <submittedName>
        <fullName evidence="3">Thioredoxin family protein</fullName>
    </submittedName>
</protein>
<feature type="domain" description="Thioredoxin" evidence="2">
    <location>
        <begin position="60"/>
        <end position="177"/>
    </location>
</feature>
<comment type="caution">
    <text evidence="3">The sequence shown here is derived from an EMBL/GenBank/DDBJ whole genome shotgun (WGS) entry which is preliminary data.</text>
</comment>
<dbReference type="PANTHER" id="PTHR45663:SF11">
    <property type="entry name" value="GEO12009P1"/>
    <property type="match status" value="1"/>
</dbReference>
<dbReference type="RefSeq" id="WP_265767110.1">
    <property type="nucleotide sequence ID" value="NZ_JAGGJA010000012.1"/>
</dbReference>
<dbReference type="InterPro" id="IPR036249">
    <property type="entry name" value="Thioredoxin-like_sf"/>
</dbReference>
<keyword evidence="1" id="KW-1133">Transmembrane helix</keyword>
<dbReference type="PROSITE" id="PS51352">
    <property type="entry name" value="THIOREDOXIN_2"/>
    <property type="match status" value="1"/>
</dbReference>
<dbReference type="Proteomes" id="UP001207918">
    <property type="component" value="Unassembled WGS sequence"/>
</dbReference>
<evidence type="ECO:0000256" key="1">
    <source>
        <dbReference type="SAM" id="Phobius"/>
    </source>
</evidence>
<keyword evidence="1" id="KW-0472">Membrane</keyword>
<keyword evidence="1" id="KW-0812">Transmembrane</keyword>
<dbReference type="SUPFAM" id="SSF52833">
    <property type="entry name" value="Thioredoxin-like"/>
    <property type="match status" value="1"/>
</dbReference>
<evidence type="ECO:0000259" key="2">
    <source>
        <dbReference type="PROSITE" id="PS51352"/>
    </source>
</evidence>
<dbReference type="Pfam" id="PF00085">
    <property type="entry name" value="Thioredoxin"/>
    <property type="match status" value="1"/>
</dbReference>
<dbReference type="CDD" id="cd02947">
    <property type="entry name" value="TRX_family"/>
    <property type="match status" value="1"/>
</dbReference>
<accession>A0ABT3PR33</accession>
<organism evidence="3 4">
    <name type="scientific">Fodinibius salsisoli</name>
    <dbReference type="NCBI Taxonomy" id="2820877"/>
    <lineage>
        <taxon>Bacteria</taxon>
        <taxon>Pseudomonadati</taxon>
        <taxon>Balneolota</taxon>
        <taxon>Balneolia</taxon>
        <taxon>Balneolales</taxon>
        <taxon>Balneolaceae</taxon>
        <taxon>Fodinibius</taxon>
    </lineage>
</organism>
<feature type="transmembrane region" description="Helical" evidence="1">
    <location>
        <begin position="31"/>
        <end position="50"/>
    </location>
</feature>
<dbReference type="InterPro" id="IPR013766">
    <property type="entry name" value="Thioredoxin_domain"/>
</dbReference>
<dbReference type="PANTHER" id="PTHR45663">
    <property type="entry name" value="GEO12009P1"/>
    <property type="match status" value="1"/>
</dbReference>
<evidence type="ECO:0000313" key="3">
    <source>
        <dbReference type="EMBL" id="MCW9708324.1"/>
    </source>
</evidence>
<evidence type="ECO:0000313" key="4">
    <source>
        <dbReference type="Proteomes" id="UP001207918"/>
    </source>
</evidence>
<proteinExistence type="predicted"/>
<dbReference type="Gene3D" id="3.40.30.10">
    <property type="entry name" value="Glutaredoxin"/>
    <property type="match status" value="1"/>
</dbReference>
<sequence>MSLNSLISSLNKLEKWLDDTKSNYYLMPLRIGGYLLLFLALMVSNLFAIIRWPVAYLKRTFGGNKDPQLDEIVAHSVNEVNTERLEQVLETKSPVLIDFWAEWCGPCIMMNKSLQRLAESDQIDCTVVKVDTVKHKALADSYNVKGLPTLLLIKNGEELKRYAGALSYHELKDFIQP</sequence>
<keyword evidence="4" id="KW-1185">Reference proteome</keyword>